<evidence type="ECO:0000313" key="1">
    <source>
        <dbReference type="EMBL" id="QSS66296.1"/>
    </source>
</evidence>
<protein>
    <submittedName>
        <fullName evidence="1">Uncharacterized protein</fullName>
    </submittedName>
</protein>
<dbReference type="Proteomes" id="UP000663671">
    <property type="component" value="Chromosome 3"/>
</dbReference>
<gene>
    <name evidence="1" type="ORF">I7I51_07153</name>
</gene>
<accession>A0A8A1MIH7</accession>
<reference evidence="1" key="1">
    <citation type="submission" date="2021-01" db="EMBL/GenBank/DDBJ databases">
        <title>Chromosome-level genome assembly of a human fungal pathogen reveals clustering of transcriptionally co-regulated genes.</title>
        <authorList>
            <person name="Voorhies M."/>
            <person name="Cohen S."/>
            <person name="Shea T.P."/>
            <person name="Petrus S."/>
            <person name="Munoz J.F."/>
            <person name="Poplawski S."/>
            <person name="Goldman W.E."/>
            <person name="Michael T."/>
            <person name="Cuomo C.A."/>
            <person name="Sil A."/>
            <person name="Beyhan S."/>
        </authorList>
    </citation>
    <scope>NUCLEOTIDE SEQUENCE</scope>
    <source>
        <strain evidence="1">WU24</strain>
    </source>
</reference>
<organism evidence="1 2">
    <name type="scientific">Ajellomyces capsulatus</name>
    <name type="common">Darling's disease fungus</name>
    <name type="synonym">Histoplasma capsulatum</name>
    <dbReference type="NCBI Taxonomy" id="5037"/>
    <lineage>
        <taxon>Eukaryota</taxon>
        <taxon>Fungi</taxon>
        <taxon>Dikarya</taxon>
        <taxon>Ascomycota</taxon>
        <taxon>Pezizomycotina</taxon>
        <taxon>Eurotiomycetes</taxon>
        <taxon>Eurotiomycetidae</taxon>
        <taxon>Onygenales</taxon>
        <taxon>Ajellomycetaceae</taxon>
        <taxon>Histoplasma</taxon>
    </lineage>
</organism>
<proteinExistence type="predicted"/>
<evidence type="ECO:0000313" key="2">
    <source>
        <dbReference type="Proteomes" id="UP000663671"/>
    </source>
</evidence>
<dbReference type="VEuPathDB" id="FungiDB:I7I51_07153"/>
<sequence length="42" mass="4861">MGLVCIPYRFLPCTCATKPKRTLFSQQERVLSTTWNYVSHAI</sequence>
<name>A0A8A1MIH7_AJECA</name>
<dbReference type="AlphaFoldDB" id="A0A8A1MIH7"/>
<dbReference type="EMBL" id="CP069115">
    <property type="protein sequence ID" value="QSS66296.1"/>
    <property type="molecule type" value="Genomic_DNA"/>
</dbReference>